<dbReference type="HOGENOM" id="CLU_2887132_0_0_1"/>
<accession>A0A0C3DYQ6</accession>
<dbReference type="Proteomes" id="UP000053989">
    <property type="component" value="Unassembled WGS sequence"/>
</dbReference>
<name>A0A0C3DYQ6_9AGAM</name>
<reference evidence="2" key="2">
    <citation type="submission" date="2015-01" db="EMBL/GenBank/DDBJ databases">
        <title>Evolutionary Origins and Diversification of the Mycorrhizal Mutualists.</title>
        <authorList>
            <consortium name="DOE Joint Genome Institute"/>
            <consortium name="Mycorrhizal Genomics Consortium"/>
            <person name="Kohler A."/>
            <person name="Kuo A."/>
            <person name="Nagy L.G."/>
            <person name="Floudas D."/>
            <person name="Copeland A."/>
            <person name="Barry K.W."/>
            <person name="Cichocki N."/>
            <person name="Veneault-Fourrey C."/>
            <person name="LaButti K."/>
            <person name="Lindquist E.A."/>
            <person name="Lipzen A."/>
            <person name="Lundell T."/>
            <person name="Morin E."/>
            <person name="Murat C."/>
            <person name="Riley R."/>
            <person name="Ohm R."/>
            <person name="Sun H."/>
            <person name="Tunlid A."/>
            <person name="Henrissat B."/>
            <person name="Grigoriev I.V."/>
            <person name="Hibbett D.S."/>
            <person name="Martin F."/>
        </authorList>
    </citation>
    <scope>NUCLEOTIDE SEQUENCE [LARGE SCALE GENOMIC DNA]</scope>
    <source>
        <strain evidence="2">Foug A</strain>
    </source>
</reference>
<gene>
    <name evidence="1" type="ORF">SCLCIDRAFT_1216317</name>
</gene>
<keyword evidence="2" id="KW-1185">Reference proteome</keyword>
<protein>
    <submittedName>
        <fullName evidence="1">Uncharacterized protein</fullName>
    </submittedName>
</protein>
<dbReference type="AlphaFoldDB" id="A0A0C3DYQ6"/>
<dbReference type="EMBL" id="KN822056">
    <property type="protein sequence ID" value="KIM61011.1"/>
    <property type="molecule type" value="Genomic_DNA"/>
</dbReference>
<evidence type="ECO:0000313" key="2">
    <source>
        <dbReference type="Proteomes" id="UP000053989"/>
    </source>
</evidence>
<proteinExistence type="predicted"/>
<sequence>MPDLYDLISYHVLTCRADYNHHFNSLDGTSLHRCVVRSDVCGQLLVTLCIKPEESEKAKKAYM</sequence>
<evidence type="ECO:0000313" key="1">
    <source>
        <dbReference type="EMBL" id="KIM61011.1"/>
    </source>
</evidence>
<reference evidence="1 2" key="1">
    <citation type="submission" date="2014-04" db="EMBL/GenBank/DDBJ databases">
        <authorList>
            <consortium name="DOE Joint Genome Institute"/>
            <person name="Kuo A."/>
            <person name="Kohler A."/>
            <person name="Nagy L.G."/>
            <person name="Floudas D."/>
            <person name="Copeland A."/>
            <person name="Barry K.W."/>
            <person name="Cichocki N."/>
            <person name="Veneault-Fourrey C."/>
            <person name="LaButti K."/>
            <person name="Lindquist E.A."/>
            <person name="Lipzen A."/>
            <person name="Lundell T."/>
            <person name="Morin E."/>
            <person name="Murat C."/>
            <person name="Sun H."/>
            <person name="Tunlid A."/>
            <person name="Henrissat B."/>
            <person name="Grigoriev I.V."/>
            <person name="Hibbett D.S."/>
            <person name="Martin F."/>
            <person name="Nordberg H.P."/>
            <person name="Cantor M.N."/>
            <person name="Hua S.X."/>
        </authorList>
    </citation>
    <scope>NUCLEOTIDE SEQUENCE [LARGE SCALE GENOMIC DNA]</scope>
    <source>
        <strain evidence="1 2">Foug A</strain>
    </source>
</reference>
<organism evidence="1 2">
    <name type="scientific">Scleroderma citrinum Foug A</name>
    <dbReference type="NCBI Taxonomy" id="1036808"/>
    <lineage>
        <taxon>Eukaryota</taxon>
        <taxon>Fungi</taxon>
        <taxon>Dikarya</taxon>
        <taxon>Basidiomycota</taxon>
        <taxon>Agaricomycotina</taxon>
        <taxon>Agaricomycetes</taxon>
        <taxon>Agaricomycetidae</taxon>
        <taxon>Boletales</taxon>
        <taxon>Sclerodermatineae</taxon>
        <taxon>Sclerodermataceae</taxon>
        <taxon>Scleroderma</taxon>
    </lineage>
</organism>
<dbReference type="InParanoid" id="A0A0C3DYQ6"/>